<accession>A0A4U6UTM5</accession>
<name>A0A4U6UTM5_SETVI</name>
<sequence length="121" mass="13930">MVLLNVPCRFMLGNSIPRGTGISLSCPALRYILPILRQCLKRCNCRIHKATLTQLLLHQQIHPSWIEVSMNLIDMRSMCKCHIAEFKETRVASFSTQLYQQEISSTDMAQLLFSEQHPLNE</sequence>
<reference evidence="1" key="1">
    <citation type="submission" date="2019-03" db="EMBL/GenBank/DDBJ databases">
        <title>WGS assembly of Setaria viridis.</title>
        <authorList>
            <person name="Huang P."/>
            <person name="Jenkins J."/>
            <person name="Grimwood J."/>
            <person name="Barry K."/>
            <person name="Healey A."/>
            <person name="Mamidi S."/>
            <person name="Sreedasyam A."/>
            <person name="Shu S."/>
            <person name="Feldman M."/>
            <person name="Wu J."/>
            <person name="Yu Y."/>
            <person name="Chen C."/>
            <person name="Johnson J."/>
            <person name="Rokhsar D."/>
            <person name="Baxter I."/>
            <person name="Schmutz J."/>
            <person name="Brutnell T."/>
            <person name="Kellogg E."/>
        </authorList>
    </citation>
    <scope>NUCLEOTIDE SEQUENCE [LARGE SCALE GENOMIC DNA]</scope>
</reference>
<dbReference type="EMBL" id="CM016556">
    <property type="protein sequence ID" value="TKW17409.1"/>
    <property type="molecule type" value="Genomic_DNA"/>
</dbReference>
<dbReference type="AlphaFoldDB" id="A0A4U6UTM5"/>
<evidence type="ECO:0000313" key="1">
    <source>
        <dbReference type="EMBL" id="TKW17409.1"/>
    </source>
</evidence>
<proteinExistence type="predicted"/>
<dbReference type="Gramene" id="TKW17409">
    <property type="protein sequence ID" value="TKW17409"/>
    <property type="gene ID" value="SEVIR_5G364148v2"/>
</dbReference>
<keyword evidence="2" id="KW-1185">Reference proteome</keyword>
<dbReference type="Proteomes" id="UP000298652">
    <property type="component" value="Chromosome 5"/>
</dbReference>
<protein>
    <submittedName>
        <fullName evidence="1">Uncharacterized protein</fullName>
    </submittedName>
</protein>
<gene>
    <name evidence="1" type="ORF">SEVIR_5G364148v2</name>
</gene>
<organism evidence="1 2">
    <name type="scientific">Setaria viridis</name>
    <name type="common">Green bristlegrass</name>
    <name type="synonym">Setaria italica subsp. viridis</name>
    <dbReference type="NCBI Taxonomy" id="4556"/>
    <lineage>
        <taxon>Eukaryota</taxon>
        <taxon>Viridiplantae</taxon>
        <taxon>Streptophyta</taxon>
        <taxon>Embryophyta</taxon>
        <taxon>Tracheophyta</taxon>
        <taxon>Spermatophyta</taxon>
        <taxon>Magnoliopsida</taxon>
        <taxon>Liliopsida</taxon>
        <taxon>Poales</taxon>
        <taxon>Poaceae</taxon>
        <taxon>PACMAD clade</taxon>
        <taxon>Panicoideae</taxon>
        <taxon>Panicodae</taxon>
        <taxon>Paniceae</taxon>
        <taxon>Cenchrinae</taxon>
        <taxon>Setaria</taxon>
    </lineage>
</organism>
<evidence type="ECO:0000313" key="2">
    <source>
        <dbReference type="Proteomes" id="UP000298652"/>
    </source>
</evidence>